<dbReference type="SUPFAM" id="SSF56801">
    <property type="entry name" value="Acetyl-CoA synthetase-like"/>
    <property type="match status" value="1"/>
</dbReference>
<keyword evidence="7" id="KW-1185">Reference proteome</keyword>
<dbReference type="Proteomes" id="UP001058003">
    <property type="component" value="Chromosome"/>
</dbReference>
<dbReference type="Gene3D" id="3.30.559.30">
    <property type="entry name" value="Nonribosomal peptide synthetase, condensation domain"/>
    <property type="match status" value="1"/>
</dbReference>
<dbReference type="InterPro" id="IPR029058">
    <property type="entry name" value="AB_hydrolase_fold"/>
</dbReference>
<feature type="transmembrane region" description="Helical" evidence="4">
    <location>
        <begin position="1652"/>
        <end position="1677"/>
    </location>
</feature>
<feature type="transmembrane region" description="Helical" evidence="4">
    <location>
        <begin position="1586"/>
        <end position="1605"/>
    </location>
</feature>
<proteinExistence type="predicted"/>
<feature type="transmembrane region" description="Helical" evidence="4">
    <location>
        <begin position="1474"/>
        <end position="1493"/>
    </location>
</feature>
<evidence type="ECO:0000313" key="6">
    <source>
        <dbReference type="EMBL" id="UWZ52330.1"/>
    </source>
</evidence>
<dbReference type="GO" id="GO:0031177">
    <property type="term" value="F:phosphopantetheine binding"/>
    <property type="evidence" value="ECO:0007669"/>
    <property type="project" value="InterPro"/>
</dbReference>
<dbReference type="Gene3D" id="3.30.559.10">
    <property type="entry name" value="Chloramphenicol acetyltransferase-like domain"/>
    <property type="match status" value="1"/>
</dbReference>
<feature type="transmembrane region" description="Helical" evidence="4">
    <location>
        <begin position="1697"/>
        <end position="1719"/>
    </location>
</feature>
<dbReference type="SUPFAM" id="SSF103473">
    <property type="entry name" value="MFS general substrate transporter"/>
    <property type="match status" value="1"/>
</dbReference>
<dbReference type="Pfam" id="PF00668">
    <property type="entry name" value="Condensation"/>
    <property type="match status" value="1"/>
</dbReference>
<dbReference type="OrthoDB" id="2472181at2"/>
<protein>
    <submittedName>
        <fullName evidence="6">Non-ribosomal peptide synthetase</fullName>
    </submittedName>
</protein>
<dbReference type="InterPro" id="IPR020806">
    <property type="entry name" value="PKS_PP-bd"/>
</dbReference>
<dbReference type="Gene3D" id="1.20.1250.20">
    <property type="entry name" value="MFS general substrate transporter like domains"/>
    <property type="match status" value="1"/>
</dbReference>
<organism evidence="6 7">
    <name type="scientific">Dactylosporangium aurantiacum</name>
    <dbReference type="NCBI Taxonomy" id="35754"/>
    <lineage>
        <taxon>Bacteria</taxon>
        <taxon>Bacillati</taxon>
        <taxon>Actinomycetota</taxon>
        <taxon>Actinomycetes</taxon>
        <taxon>Micromonosporales</taxon>
        <taxon>Micromonosporaceae</taxon>
        <taxon>Dactylosporangium</taxon>
    </lineage>
</organism>
<dbReference type="CDD" id="cd05930">
    <property type="entry name" value="A_NRPS"/>
    <property type="match status" value="1"/>
</dbReference>
<dbReference type="Pfam" id="PF13193">
    <property type="entry name" value="AMP-binding_C"/>
    <property type="match status" value="1"/>
</dbReference>
<dbReference type="InterPro" id="IPR011701">
    <property type="entry name" value="MFS"/>
</dbReference>
<dbReference type="PROSITE" id="PS00455">
    <property type="entry name" value="AMP_BINDING"/>
    <property type="match status" value="1"/>
</dbReference>
<sequence>MTVTDNQRSLLQQRLAGARRAARTAAATTATTIPAGDPGEPAPLSPAQARLWFMHQLEPDSAAYHVTATVRLTGPLDVPALAGAVRDLAERHHVLRTRFVDRGGVPTAVLGGADDVPVETGGDLEAFRRRAFRLAEEPPLRALIARSGPDEHVLLLVVHHIAFDAWSVDLALTGIAQLYAARVEGRPAPAAPALQYADYARWQTHRETSTVDLDWWVRRLSGLAPVLDLPTDRPRPAVAGAAAGQVPVTVPAGLAGQVGELAAACGATPFMVLLTAWQALLARVCGTGDVAVGVPAAGRHHPDVEGMIGCFIGTLVLRTDCAGDPTGRQLLARARETAIDALAHAETPFERIVERLQPDRNLATTPVFQVLLNVLEQPAAPLRLPHVDAHAVDLPVRTTKYDLNLGLSRAGGGYEGSLVYRTDLFDDATARRLAGWFLTLLAGLVAAPDRPVGELPLEPGTPAGPDGPPARFELDRPLHELISRHAATTPAATAVVAADGRLSYAELDRRAAAVAGRLLAAGVRPQEPVAVLTERGTALPVAMLGALRAGAAYLPVDPGYPDGRVAEILDAAGVRFVLTEAAFAHRVPGREAVVVADVTGPPAPAVPVPMDHLAYVIFTSGSTGRPKGVAVEHRQITHYLHAVAGRIGRHGSFALVSTHAADLGMTNLFGALTTGGVAHLVDRETATDPAAFAAYLAAHPVDAMKLVPSHLQLLAAHGDLAALLPRRLLVLAGEPCPWQLVERVERARPDLEVQVHYGPTETTVSVLGCDVREVPAERRHGTVPIGRPFAGVTCRVTDHAGRPVPAGVPGELRIGGPSVARGYLHGPDARFTGGHYRSGDRVRVDAHGLVHILGRVDDQVKIRGFRVELNEVAAAVRAAGGVQDAVVLPVGEAHTRRLAAWVTPASADPGRIRAALRDRLPDYMVPSAFVALDRLPLTANGKVDRAALPAPEPPAAATRVAPRTPTEARVAAAWSQVLDGADVGADDDFFALGGDSFKAVRAVRAIDPQLRVIDLFTHPTVRELAAHLDGGTGGTGLLHRLAGPAAGATLTVVCVPYGGGSAAAYGPLATELAQRLPGAAVLAVELPGHDPARPDEAALPMDELVDRVVADLPPGPVLVYGHCVGSAAATELALRLEAGGRDVAGLVVGGSFPAARLPGRVTAWLHRRVPATWWTSDRAYRDFLRTLGGLDDDAELDTGVILRGLRHDVDEAQSWFTRELTGTGRRRLRAPVLCLIGARDRSTQLYEERYAEWGAFADRVALAVLPRAGHYFLKHQAAAAAEQIAGAVTQWRAGRPPAPVRTAVTGGRARRDLREFYLMAAGQTASLIGAALSSFALGVWAYQQHGRVADYALVTMLALLPAIVLLPLGGAVADRFDRRRIMLACNGAGAAVMSVVVGLLAAGRLEIWSVGLLAGLLSAVTAFHRPAYLAAVAQLVPKPYLGQANALANLGPGIGMLVAPLAGGALITALGMPWVVAVDVASLLAGVGALLLVRLPDRLFRRQEETFVRAIAGGWRFLTRRRPLMIMIGFFVVENYLAMLALAVTVPTVYAFGGTTAVSVVTTCSGVGAGLGALAMVLWGGAERRATGMVGFVIGVGLGAALVGLRPSTAVAAAGSLIWYASLSILNAHWLAIIQVKVGLDLQGRVLATNQMLAVAMTPAAFLTAPLLTGAAAPLLAPGGALAGTLGRVVGTGADRGTALILLACGVLLVVWGALGLAYRPLHRMEDDLPDMAAGAEIPDTLDELQDLLDHGTDRTAGRGTGPQ</sequence>
<dbReference type="NCBIfam" id="TIGR01733">
    <property type="entry name" value="AA-adenyl-dom"/>
    <property type="match status" value="1"/>
</dbReference>
<dbReference type="InterPro" id="IPR020845">
    <property type="entry name" value="AMP-binding_CS"/>
</dbReference>
<dbReference type="GO" id="GO:0009366">
    <property type="term" value="C:enterobactin synthetase complex"/>
    <property type="evidence" value="ECO:0007669"/>
    <property type="project" value="TreeGrafter"/>
</dbReference>
<dbReference type="GO" id="GO:0008610">
    <property type="term" value="P:lipid biosynthetic process"/>
    <property type="evidence" value="ECO:0007669"/>
    <property type="project" value="UniProtKB-ARBA"/>
</dbReference>
<dbReference type="InterPro" id="IPR000873">
    <property type="entry name" value="AMP-dep_synth/lig_dom"/>
</dbReference>
<dbReference type="InterPro" id="IPR042099">
    <property type="entry name" value="ANL_N_sf"/>
</dbReference>
<dbReference type="PROSITE" id="PS50075">
    <property type="entry name" value="CARRIER"/>
    <property type="match status" value="1"/>
</dbReference>
<dbReference type="Pfam" id="PF07690">
    <property type="entry name" value="MFS_1"/>
    <property type="match status" value="1"/>
</dbReference>
<dbReference type="Pfam" id="PF00501">
    <property type="entry name" value="AMP-binding"/>
    <property type="match status" value="1"/>
</dbReference>
<dbReference type="Gene3D" id="3.40.50.1820">
    <property type="entry name" value="alpha/beta hydrolase"/>
    <property type="match status" value="1"/>
</dbReference>
<feature type="domain" description="Carrier" evidence="5">
    <location>
        <begin position="961"/>
        <end position="1032"/>
    </location>
</feature>
<dbReference type="Gene3D" id="3.30.300.30">
    <property type="match status" value="1"/>
</dbReference>
<dbReference type="CDD" id="cd06173">
    <property type="entry name" value="MFS_MefA_like"/>
    <property type="match status" value="1"/>
</dbReference>
<keyword evidence="3" id="KW-0597">Phosphoprotein</keyword>
<dbReference type="EMBL" id="CP073767">
    <property type="protein sequence ID" value="UWZ52330.1"/>
    <property type="molecule type" value="Genomic_DNA"/>
</dbReference>
<dbReference type="SUPFAM" id="SSF52777">
    <property type="entry name" value="CoA-dependent acyltransferases"/>
    <property type="match status" value="2"/>
</dbReference>
<keyword evidence="4" id="KW-0472">Membrane</keyword>
<dbReference type="SUPFAM" id="SSF53474">
    <property type="entry name" value="alpha/beta-Hydrolases"/>
    <property type="match status" value="1"/>
</dbReference>
<gene>
    <name evidence="6" type="ORF">Daura_37575</name>
</gene>
<dbReference type="InterPro" id="IPR010071">
    <property type="entry name" value="AA_adenyl_dom"/>
</dbReference>
<dbReference type="RefSeq" id="WP_052386147.1">
    <property type="nucleotide sequence ID" value="NZ_CP073767.1"/>
</dbReference>
<dbReference type="InterPro" id="IPR045851">
    <property type="entry name" value="AMP-bd_C_sf"/>
</dbReference>
<dbReference type="FunFam" id="3.40.50.980:FF:000001">
    <property type="entry name" value="Non-ribosomal peptide synthetase"/>
    <property type="match status" value="1"/>
</dbReference>
<dbReference type="SMART" id="SM00823">
    <property type="entry name" value="PKS_PP"/>
    <property type="match status" value="1"/>
</dbReference>
<dbReference type="InterPro" id="IPR009081">
    <property type="entry name" value="PP-bd_ACP"/>
</dbReference>
<evidence type="ECO:0000256" key="4">
    <source>
        <dbReference type="SAM" id="Phobius"/>
    </source>
</evidence>
<feature type="transmembrane region" description="Helical" evidence="4">
    <location>
        <begin position="1446"/>
        <end position="1468"/>
    </location>
</feature>
<name>A0A9Q9MF89_9ACTN</name>
<dbReference type="InterPro" id="IPR001242">
    <property type="entry name" value="Condensation_dom"/>
</dbReference>
<feature type="transmembrane region" description="Helical" evidence="4">
    <location>
        <begin position="1617"/>
        <end position="1640"/>
    </location>
</feature>
<comment type="cofactor">
    <cofactor evidence="1">
        <name>pantetheine 4'-phosphate</name>
        <dbReference type="ChEBI" id="CHEBI:47942"/>
    </cofactor>
</comment>
<dbReference type="GO" id="GO:0009239">
    <property type="term" value="P:enterobactin biosynthetic process"/>
    <property type="evidence" value="ECO:0007669"/>
    <property type="project" value="TreeGrafter"/>
</dbReference>
<evidence type="ECO:0000256" key="3">
    <source>
        <dbReference type="ARBA" id="ARBA00022553"/>
    </source>
</evidence>
<keyword evidence="2" id="KW-0596">Phosphopantetheine</keyword>
<evidence type="ECO:0000259" key="5">
    <source>
        <dbReference type="PROSITE" id="PS50075"/>
    </source>
</evidence>
<dbReference type="GO" id="GO:0043041">
    <property type="term" value="P:amino acid activation for nonribosomal peptide biosynthetic process"/>
    <property type="evidence" value="ECO:0007669"/>
    <property type="project" value="TreeGrafter"/>
</dbReference>
<feature type="transmembrane region" description="Helical" evidence="4">
    <location>
        <begin position="1381"/>
        <end position="1401"/>
    </location>
</feature>
<dbReference type="SMART" id="SM01294">
    <property type="entry name" value="PKS_PP_betabranch"/>
    <property type="match status" value="1"/>
</dbReference>
<feature type="transmembrane region" description="Helical" evidence="4">
    <location>
        <begin position="1556"/>
        <end position="1579"/>
    </location>
</feature>
<feature type="transmembrane region" description="Helical" evidence="4">
    <location>
        <begin position="1348"/>
        <end position="1369"/>
    </location>
</feature>
<accession>A0A9Q9MF89</accession>
<dbReference type="InterPro" id="IPR036259">
    <property type="entry name" value="MFS_trans_sf"/>
</dbReference>
<evidence type="ECO:0000313" key="7">
    <source>
        <dbReference type="Proteomes" id="UP001058003"/>
    </source>
</evidence>
<reference evidence="6" key="1">
    <citation type="submission" date="2021-04" db="EMBL/GenBank/DDBJ databases">
        <title>Dactylosporangium aurantiacum NRRL B-8018 full assembly.</title>
        <authorList>
            <person name="Hartkoorn R.C."/>
            <person name="Beaudoing E."/>
            <person name="Hot D."/>
        </authorList>
    </citation>
    <scope>NUCLEOTIDE SEQUENCE</scope>
    <source>
        <strain evidence="6">NRRL B-8018</strain>
    </source>
</reference>
<dbReference type="GO" id="GO:0047527">
    <property type="term" value="F:2,3-dihydroxybenzoate-serine ligase activity"/>
    <property type="evidence" value="ECO:0007669"/>
    <property type="project" value="TreeGrafter"/>
</dbReference>
<dbReference type="Gene3D" id="3.40.50.12780">
    <property type="entry name" value="N-terminal domain of ligase-like"/>
    <property type="match status" value="1"/>
</dbReference>
<dbReference type="CDD" id="cd19531">
    <property type="entry name" value="LCL_NRPS-like"/>
    <property type="match status" value="1"/>
</dbReference>
<keyword evidence="4" id="KW-0812">Transmembrane</keyword>
<dbReference type="PANTHER" id="PTHR45527">
    <property type="entry name" value="NONRIBOSOMAL PEPTIDE SYNTHETASE"/>
    <property type="match status" value="1"/>
</dbReference>
<dbReference type="Gene3D" id="1.10.1200.10">
    <property type="entry name" value="ACP-like"/>
    <property type="match status" value="1"/>
</dbReference>
<evidence type="ECO:0000256" key="2">
    <source>
        <dbReference type="ARBA" id="ARBA00022450"/>
    </source>
</evidence>
<dbReference type="KEGG" id="daur:Daura_37575"/>
<dbReference type="GO" id="GO:0005829">
    <property type="term" value="C:cytosol"/>
    <property type="evidence" value="ECO:0007669"/>
    <property type="project" value="TreeGrafter"/>
</dbReference>
<dbReference type="InterPro" id="IPR023213">
    <property type="entry name" value="CAT-like_dom_sf"/>
</dbReference>
<dbReference type="PANTHER" id="PTHR45527:SF1">
    <property type="entry name" value="FATTY ACID SYNTHASE"/>
    <property type="match status" value="1"/>
</dbReference>
<dbReference type="InterPro" id="IPR025110">
    <property type="entry name" value="AMP-bd_C"/>
</dbReference>
<evidence type="ECO:0000256" key="1">
    <source>
        <dbReference type="ARBA" id="ARBA00001957"/>
    </source>
</evidence>
<dbReference type="InterPro" id="IPR001031">
    <property type="entry name" value="Thioesterase"/>
</dbReference>
<feature type="transmembrane region" description="Helical" evidence="4">
    <location>
        <begin position="1524"/>
        <end position="1550"/>
    </location>
</feature>
<dbReference type="Pfam" id="PF00550">
    <property type="entry name" value="PP-binding"/>
    <property type="match status" value="1"/>
</dbReference>
<dbReference type="GO" id="GO:0022857">
    <property type="term" value="F:transmembrane transporter activity"/>
    <property type="evidence" value="ECO:0007669"/>
    <property type="project" value="InterPro"/>
</dbReference>
<dbReference type="Pfam" id="PF00975">
    <property type="entry name" value="Thioesterase"/>
    <property type="match status" value="1"/>
</dbReference>
<feature type="transmembrane region" description="Helical" evidence="4">
    <location>
        <begin position="1407"/>
        <end position="1425"/>
    </location>
</feature>
<dbReference type="InterPro" id="IPR036736">
    <property type="entry name" value="ACP-like_sf"/>
</dbReference>
<keyword evidence="4" id="KW-1133">Transmembrane helix</keyword>